<name>A0A8S3RMN7_MYTED</name>
<organism evidence="1 2">
    <name type="scientific">Mytilus edulis</name>
    <name type="common">Blue mussel</name>
    <dbReference type="NCBI Taxonomy" id="6550"/>
    <lineage>
        <taxon>Eukaryota</taxon>
        <taxon>Metazoa</taxon>
        <taxon>Spiralia</taxon>
        <taxon>Lophotrochozoa</taxon>
        <taxon>Mollusca</taxon>
        <taxon>Bivalvia</taxon>
        <taxon>Autobranchia</taxon>
        <taxon>Pteriomorphia</taxon>
        <taxon>Mytilida</taxon>
        <taxon>Mytiloidea</taxon>
        <taxon>Mytilidae</taxon>
        <taxon>Mytilinae</taxon>
        <taxon>Mytilus</taxon>
    </lineage>
</organism>
<reference evidence="1" key="1">
    <citation type="submission" date="2021-03" db="EMBL/GenBank/DDBJ databases">
        <authorList>
            <person name="Bekaert M."/>
        </authorList>
    </citation>
    <scope>NUCLEOTIDE SEQUENCE</scope>
</reference>
<proteinExistence type="predicted"/>
<dbReference type="Proteomes" id="UP000683360">
    <property type="component" value="Unassembled WGS sequence"/>
</dbReference>
<evidence type="ECO:0000313" key="1">
    <source>
        <dbReference type="EMBL" id="CAG2210733.1"/>
    </source>
</evidence>
<sequence>MEQTGAAGDSILNVRSRKRISQLNGDYLIKFKDLRKTDITPIMKHRNRFHKECCERQVVLWRKERNMKVRDINKTQECFKQNYFRLQSDKQKIQQEKQKDDIVITEKEQFDDSKKKEKDKHLDIIRMMKLLMKQDNENTESKPEEVVEKVVKIDRRNEIPLIHFM</sequence>
<gene>
    <name evidence="1" type="ORF">MEDL_24838</name>
</gene>
<keyword evidence="2" id="KW-1185">Reference proteome</keyword>
<accession>A0A8S3RMN7</accession>
<dbReference type="AlphaFoldDB" id="A0A8S3RMN7"/>
<protein>
    <submittedName>
        <fullName evidence="1">Uncharacterized protein</fullName>
    </submittedName>
</protein>
<comment type="caution">
    <text evidence="1">The sequence shown here is derived from an EMBL/GenBank/DDBJ whole genome shotgun (WGS) entry which is preliminary data.</text>
</comment>
<dbReference type="EMBL" id="CAJPWZ010001244">
    <property type="protein sequence ID" value="CAG2210733.1"/>
    <property type="molecule type" value="Genomic_DNA"/>
</dbReference>
<evidence type="ECO:0000313" key="2">
    <source>
        <dbReference type="Proteomes" id="UP000683360"/>
    </source>
</evidence>
<dbReference type="OrthoDB" id="10311982at2759"/>